<reference evidence="1 2" key="1">
    <citation type="submission" date="2017-05" db="EMBL/GenBank/DDBJ databases">
        <authorList>
            <person name="Varghese N."/>
            <person name="Submissions S."/>
        </authorList>
    </citation>
    <scope>NUCLEOTIDE SEQUENCE [LARGE SCALE GENOMIC DNA]</scope>
    <source>
        <strain evidence="1 2">DSM 25457</strain>
    </source>
</reference>
<dbReference type="RefSeq" id="WP_283435051.1">
    <property type="nucleotide sequence ID" value="NZ_FXUG01000019.1"/>
</dbReference>
<dbReference type="Proteomes" id="UP001158067">
    <property type="component" value="Unassembled WGS sequence"/>
</dbReference>
<proteinExistence type="predicted"/>
<gene>
    <name evidence="1" type="ORF">SAMN06265222_11936</name>
</gene>
<name>A0ABY1QPW7_9BACT</name>
<comment type="caution">
    <text evidence="1">The sequence shown here is derived from an EMBL/GenBank/DDBJ whole genome shotgun (WGS) entry which is preliminary data.</text>
</comment>
<evidence type="ECO:0000313" key="2">
    <source>
        <dbReference type="Proteomes" id="UP001158067"/>
    </source>
</evidence>
<protein>
    <submittedName>
        <fullName evidence="1">Uncharacterized protein</fullName>
    </submittedName>
</protein>
<organism evidence="1 2">
    <name type="scientific">Neorhodopirellula lusitana</name>
    <dbReference type="NCBI Taxonomy" id="445327"/>
    <lineage>
        <taxon>Bacteria</taxon>
        <taxon>Pseudomonadati</taxon>
        <taxon>Planctomycetota</taxon>
        <taxon>Planctomycetia</taxon>
        <taxon>Pirellulales</taxon>
        <taxon>Pirellulaceae</taxon>
        <taxon>Neorhodopirellula</taxon>
    </lineage>
</organism>
<evidence type="ECO:0000313" key="1">
    <source>
        <dbReference type="EMBL" id="SMP75434.1"/>
    </source>
</evidence>
<keyword evidence="2" id="KW-1185">Reference proteome</keyword>
<dbReference type="EMBL" id="FXUG01000019">
    <property type="protein sequence ID" value="SMP75434.1"/>
    <property type="molecule type" value="Genomic_DNA"/>
</dbReference>
<accession>A0ABY1QPW7</accession>
<sequence length="62" mass="7149">MWLIFFHADWHEVTARRTEDVRPVGEEWMLDAEMVGHTVVPAESERDAEQCAEVIAICPLPK</sequence>